<organism evidence="1 2">
    <name type="scientific">Linnemannia gamsii</name>
    <dbReference type="NCBI Taxonomy" id="64522"/>
    <lineage>
        <taxon>Eukaryota</taxon>
        <taxon>Fungi</taxon>
        <taxon>Fungi incertae sedis</taxon>
        <taxon>Mucoromycota</taxon>
        <taxon>Mortierellomycotina</taxon>
        <taxon>Mortierellomycetes</taxon>
        <taxon>Mortierellales</taxon>
        <taxon>Mortierellaceae</taxon>
        <taxon>Linnemannia</taxon>
    </lineage>
</organism>
<comment type="caution">
    <text evidence="1">The sequence shown here is derived from an EMBL/GenBank/DDBJ whole genome shotgun (WGS) entry which is preliminary data.</text>
</comment>
<protein>
    <submittedName>
        <fullName evidence="1">Uncharacterized protein</fullName>
    </submittedName>
</protein>
<accession>A0A9P6QSS6</accession>
<name>A0A9P6QSS6_9FUNG</name>
<keyword evidence="2" id="KW-1185">Reference proteome</keyword>
<dbReference type="OrthoDB" id="2426605at2759"/>
<proteinExistence type="predicted"/>
<reference evidence="1" key="1">
    <citation type="journal article" date="2020" name="Fungal Divers.">
        <title>Resolving the Mortierellaceae phylogeny through synthesis of multi-gene phylogenetics and phylogenomics.</title>
        <authorList>
            <person name="Vandepol N."/>
            <person name="Liber J."/>
            <person name="Desiro A."/>
            <person name="Na H."/>
            <person name="Kennedy M."/>
            <person name="Barry K."/>
            <person name="Grigoriev I.V."/>
            <person name="Miller A.N."/>
            <person name="O'Donnell K."/>
            <person name="Stajich J.E."/>
            <person name="Bonito G."/>
        </authorList>
    </citation>
    <scope>NUCLEOTIDE SEQUENCE</scope>
    <source>
        <strain evidence="1">NVP60</strain>
    </source>
</reference>
<evidence type="ECO:0000313" key="2">
    <source>
        <dbReference type="Proteomes" id="UP000823405"/>
    </source>
</evidence>
<dbReference type="Proteomes" id="UP000823405">
    <property type="component" value="Unassembled WGS sequence"/>
</dbReference>
<sequence length="271" mass="30070">MFGSDKLVLQEAVPELVGCAFGRIKIVDGVAKTVLDEPSVLEAAENYFKMRDSDFTKTMEWWVQQSGRAQAHGYAWEPMMMSVLTEAFKSRAFSDWPHEPSILSQCAKLAGIAAIVGLDGQGLQRGISYEHISMEEFMNAHVNTDSLRQGQPVLFLKLRQILTTKNAKAALKTVSTPTIEAHVKDLGRFCPTNNTYISMIIAYPATVAAKLRPRPEIKDNCLAQVTVIIDNNNISEIFPQSHIDFLDGIKAPVKRQAADKMEAGSPKKTRM</sequence>
<dbReference type="EMBL" id="JAAAIN010003399">
    <property type="protein sequence ID" value="KAG0285941.1"/>
    <property type="molecule type" value="Genomic_DNA"/>
</dbReference>
<dbReference type="AlphaFoldDB" id="A0A9P6QSS6"/>
<gene>
    <name evidence="1" type="ORF">BGZ97_007609</name>
</gene>
<evidence type="ECO:0000313" key="1">
    <source>
        <dbReference type="EMBL" id="KAG0285941.1"/>
    </source>
</evidence>